<organism evidence="1 2">
    <name type="scientific">Immersiella caudata</name>
    <dbReference type="NCBI Taxonomy" id="314043"/>
    <lineage>
        <taxon>Eukaryota</taxon>
        <taxon>Fungi</taxon>
        <taxon>Dikarya</taxon>
        <taxon>Ascomycota</taxon>
        <taxon>Pezizomycotina</taxon>
        <taxon>Sordariomycetes</taxon>
        <taxon>Sordariomycetidae</taxon>
        <taxon>Sordariales</taxon>
        <taxon>Lasiosphaeriaceae</taxon>
        <taxon>Immersiella</taxon>
    </lineage>
</organism>
<reference evidence="1" key="1">
    <citation type="submission" date="2023-06" db="EMBL/GenBank/DDBJ databases">
        <title>Genome-scale phylogeny and comparative genomics of the fungal order Sordariales.</title>
        <authorList>
            <consortium name="Lawrence Berkeley National Laboratory"/>
            <person name="Hensen N."/>
            <person name="Bonometti L."/>
            <person name="Westerberg I."/>
            <person name="Brannstrom I.O."/>
            <person name="Guillou S."/>
            <person name="Cros-Aarteil S."/>
            <person name="Calhoun S."/>
            <person name="Haridas S."/>
            <person name="Kuo A."/>
            <person name="Mondo S."/>
            <person name="Pangilinan J."/>
            <person name="Riley R."/>
            <person name="Labutti K."/>
            <person name="Andreopoulos B."/>
            <person name="Lipzen A."/>
            <person name="Chen C."/>
            <person name="Yanf M."/>
            <person name="Daum C."/>
            <person name="Ng V."/>
            <person name="Clum A."/>
            <person name="Steindorff A."/>
            <person name="Ohm R."/>
            <person name="Martin F."/>
            <person name="Silar P."/>
            <person name="Natvig D."/>
            <person name="Lalanne C."/>
            <person name="Gautier V."/>
            <person name="Ament-Velasquez S.L."/>
            <person name="Kruys A."/>
            <person name="Hutchinson M.I."/>
            <person name="Powell A.J."/>
            <person name="Barry K."/>
            <person name="Miller A.N."/>
            <person name="Grigoriev I.V."/>
            <person name="Debuchy R."/>
            <person name="Gladieux P."/>
            <person name="Thoren M.H."/>
            <person name="Johannesson H."/>
        </authorList>
    </citation>
    <scope>NUCLEOTIDE SEQUENCE</scope>
    <source>
        <strain evidence="1">CBS 606.72</strain>
    </source>
</reference>
<proteinExistence type="predicted"/>
<protein>
    <submittedName>
        <fullName evidence="1">Uncharacterized protein</fullName>
    </submittedName>
</protein>
<comment type="caution">
    <text evidence="1">The sequence shown here is derived from an EMBL/GenBank/DDBJ whole genome shotgun (WGS) entry which is preliminary data.</text>
</comment>
<dbReference type="AlphaFoldDB" id="A0AA39WNV5"/>
<keyword evidence="2" id="KW-1185">Reference proteome</keyword>
<gene>
    <name evidence="1" type="ORF">B0T14DRAFT_565775</name>
</gene>
<dbReference type="Proteomes" id="UP001175000">
    <property type="component" value="Unassembled WGS sequence"/>
</dbReference>
<dbReference type="PANTHER" id="PTHR33112:SF16">
    <property type="entry name" value="HETEROKARYON INCOMPATIBILITY DOMAIN-CONTAINING PROTEIN"/>
    <property type="match status" value="1"/>
</dbReference>
<sequence>MDPDYPKALAPGAYWDKFLKQALATRVQDKLPEPKYGPDETKITVSVEKRNERDLRKRFDGTNIEWEAVEDKLRAWSHLFRDGKKLRVDICFICKETTQPVAARTRSSARARASRRQLAVRDELLAEQEAVSGMRPVWKEIYELLRCNGAFCTNKGFYCWREPSTQKHYKLETTVLEKLVDFAEEGNTLRTHENVPEDIRQLLREQEELLLDRRRRKRKNADDQPDVNIHVCCRGHDRDSDGCDKALFRWSDDSIPRDYSTRRPYSLVDFLSFGTLSLAGLNRFDLFVTYRTIVEEYTKRDLSYQRDALPAIDGVLRLLNPRPEANLAGLPKEFFVKAILWHPKLEESCIEMTEPGVPSWSWARWKFRQGCTWWADDTKMTPHFEAGMQHMRYWTSATASADLRHLPNDVHH</sequence>
<evidence type="ECO:0000313" key="1">
    <source>
        <dbReference type="EMBL" id="KAK0618868.1"/>
    </source>
</evidence>
<evidence type="ECO:0000313" key="2">
    <source>
        <dbReference type="Proteomes" id="UP001175000"/>
    </source>
</evidence>
<name>A0AA39WNV5_9PEZI</name>
<dbReference type="PANTHER" id="PTHR33112">
    <property type="entry name" value="DOMAIN PROTEIN, PUTATIVE-RELATED"/>
    <property type="match status" value="1"/>
</dbReference>
<accession>A0AA39WNV5</accession>
<dbReference type="EMBL" id="JAULSU010000004">
    <property type="protein sequence ID" value="KAK0618868.1"/>
    <property type="molecule type" value="Genomic_DNA"/>
</dbReference>